<protein>
    <submittedName>
        <fullName evidence="2">Retrovirus-related Pol polyprotein from transposon 17.6</fullName>
    </submittedName>
</protein>
<evidence type="ECO:0000313" key="3">
    <source>
        <dbReference type="Proteomes" id="UP000257109"/>
    </source>
</evidence>
<comment type="caution">
    <text evidence="2">The sequence shown here is derived from an EMBL/GenBank/DDBJ whole genome shotgun (WGS) entry which is preliminary data.</text>
</comment>
<proteinExistence type="predicted"/>
<dbReference type="OrthoDB" id="101614at2759"/>
<dbReference type="InterPro" id="IPR043128">
    <property type="entry name" value="Rev_trsase/Diguanyl_cyclase"/>
</dbReference>
<gene>
    <name evidence="2" type="primary">pol</name>
    <name evidence="2" type="ORF">CR513_42247</name>
</gene>
<dbReference type="InterPro" id="IPR053134">
    <property type="entry name" value="RNA-dir_DNA_polymerase"/>
</dbReference>
<feature type="domain" description="Reverse transcriptase" evidence="1">
    <location>
        <begin position="40"/>
        <end position="164"/>
    </location>
</feature>
<dbReference type="InterPro" id="IPR043502">
    <property type="entry name" value="DNA/RNA_pol_sf"/>
</dbReference>
<dbReference type="EMBL" id="QJKJ01009133">
    <property type="protein sequence ID" value="RDX77596.1"/>
    <property type="molecule type" value="Genomic_DNA"/>
</dbReference>
<name>A0A371FH29_MUCPR</name>
<dbReference type="Proteomes" id="UP000257109">
    <property type="component" value="Unassembled WGS sequence"/>
</dbReference>
<dbReference type="Gene3D" id="3.10.10.10">
    <property type="entry name" value="HIV Type 1 Reverse Transcriptase, subunit A, domain 1"/>
    <property type="match status" value="1"/>
</dbReference>
<feature type="non-terminal residue" evidence="2">
    <location>
        <position position="1"/>
    </location>
</feature>
<dbReference type="AlphaFoldDB" id="A0A371FH29"/>
<keyword evidence="3" id="KW-1185">Reference proteome</keyword>
<evidence type="ECO:0000259" key="1">
    <source>
        <dbReference type="Pfam" id="PF00078"/>
    </source>
</evidence>
<dbReference type="SUPFAM" id="SSF56672">
    <property type="entry name" value="DNA/RNA polymerases"/>
    <property type="match status" value="1"/>
</dbReference>
<dbReference type="PANTHER" id="PTHR24559">
    <property type="entry name" value="TRANSPOSON TY3-I GAG-POL POLYPROTEIN"/>
    <property type="match status" value="1"/>
</dbReference>
<reference evidence="2" key="1">
    <citation type="submission" date="2018-05" db="EMBL/GenBank/DDBJ databases">
        <title>Draft genome of Mucuna pruriens seed.</title>
        <authorList>
            <person name="Nnadi N.E."/>
            <person name="Vos R."/>
            <person name="Hasami M.H."/>
            <person name="Devisetty U.K."/>
            <person name="Aguiy J.C."/>
        </authorList>
    </citation>
    <scope>NUCLEOTIDE SEQUENCE [LARGE SCALE GENOMIC DNA]</scope>
    <source>
        <strain evidence="2">JCA_2017</strain>
    </source>
</reference>
<organism evidence="2 3">
    <name type="scientific">Mucuna pruriens</name>
    <name type="common">Velvet bean</name>
    <name type="synonym">Dolichos pruriens</name>
    <dbReference type="NCBI Taxonomy" id="157652"/>
    <lineage>
        <taxon>Eukaryota</taxon>
        <taxon>Viridiplantae</taxon>
        <taxon>Streptophyta</taxon>
        <taxon>Embryophyta</taxon>
        <taxon>Tracheophyta</taxon>
        <taxon>Spermatophyta</taxon>
        <taxon>Magnoliopsida</taxon>
        <taxon>eudicotyledons</taxon>
        <taxon>Gunneridae</taxon>
        <taxon>Pentapetalae</taxon>
        <taxon>rosids</taxon>
        <taxon>fabids</taxon>
        <taxon>Fabales</taxon>
        <taxon>Fabaceae</taxon>
        <taxon>Papilionoideae</taxon>
        <taxon>50 kb inversion clade</taxon>
        <taxon>NPAAA clade</taxon>
        <taxon>indigoferoid/millettioid clade</taxon>
        <taxon>Phaseoleae</taxon>
        <taxon>Mucuna</taxon>
    </lineage>
</organism>
<dbReference type="Pfam" id="PF00078">
    <property type="entry name" value="RVT_1"/>
    <property type="match status" value="1"/>
</dbReference>
<sequence>MHVQKLKAKTTSINTEINLQIDSPALALDTIGKSSRHDDGENSEEEALIELERFSGYNQIQMAPEDKGKTTFIITWGTFCYKVMPFKLKNARATYQRAMITLFHDMMHKEVEVYVDAMIAKSKTPDQHVEDLHKLFVRLRKYQLRLNLAKCTFGVKTKKLLGFIVNERGINLDLDKVKAIRNMPPPRIETEALHDYVLERFDLASSPTWLLFNLLTMSIFTKLKGHKPHHHVPMDIKTTQDLLNFELPIYIDFGFAIPQEWRNFAFTHVQLIPPLLFSSSPLLSYKRIEIRHKLHGEPDENKAF</sequence>
<accession>A0A371FH29</accession>
<dbReference type="PANTHER" id="PTHR24559:SF457">
    <property type="entry name" value="RNA-DIRECTED DNA POLYMERASE HOMOLOG"/>
    <property type="match status" value="1"/>
</dbReference>
<dbReference type="Gene3D" id="3.30.70.270">
    <property type="match status" value="1"/>
</dbReference>
<dbReference type="InterPro" id="IPR000477">
    <property type="entry name" value="RT_dom"/>
</dbReference>
<evidence type="ECO:0000313" key="2">
    <source>
        <dbReference type="EMBL" id="RDX77596.1"/>
    </source>
</evidence>
<dbReference type="CDD" id="cd01647">
    <property type="entry name" value="RT_LTR"/>
    <property type="match status" value="1"/>
</dbReference>